<evidence type="ECO:0000256" key="1">
    <source>
        <dbReference type="SAM" id="MobiDB-lite"/>
    </source>
</evidence>
<dbReference type="RefSeq" id="WP_169433754.1">
    <property type="nucleotide sequence ID" value="NZ_CP051685.1"/>
</dbReference>
<organism evidence="2 3">
    <name type="scientific">Massilia forsythiae</name>
    <dbReference type="NCBI Taxonomy" id="2728020"/>
    <lineage>
        <taxon>Bacteria</taxon>
        <taxon>Pseudomonadati</taxon>
        <taxon>Pseudomonadota</taxon>
        <taxon>Betaproteobacteria</taxon>
        <taxon>Burkholderiales</taxon>
        <taxon>Oxalobacteraceae</taxon>
        <taxon>Telluria group</taxon>
        <taxon>Massilia</taxon>
    </lineage>
</organism>
<protein>
    <submittedName>
        <fullName evidence="2">Uncharacterized protein</fullName>
    </submittedName>
</protein>
<reference evidence="2 3" key="1">
    <citation type="submission" date="2020-04" db="EMBL/GenBank/DDBJ databases">
        <title>Genome sequencing of novel species.</title>
        <authorList>
            <person name="Heo J."/>
            <person name="Kim S.-J."/>
            <person name="Kim J.-S."/>
            <person name="Hong S.-B."/>
            <person name="Kwon S.-W."/>
        </authorList>
    </citation>
    <scope>NUCLEOTIDE SEQUENCE [LARGE SCALE GENOMIC DNA]</scope>
    <source>
        <strain evidence="2 3">GN2-R2</strain>
    </source>
</reference>
<sequence>MRHTYWMSFVFLAAAAGAVAFVPGLRAERLPAADEQCGLGPPPDAPDFAAFQERRRAEMARRGYEHVCEENLARFAPPSSIKPVAWTMAGLAFQPVRLDGTPFAGLELLGAQGETMGDARSRLYRNFRMPGGRTLTLFEHDMSADGSRSYRNPQDEPERVNGLPARLIVLQAASGKAVSVLDWKEGRRNYQLWLDANVVLANSKAELFALASSLPKSVPARASEPESPPLRLGPDGMPVDEPEIAGVGKGGNRQGLEVRQLP</sequence>
<keyword evidence="3" id="KW-1185">Reference proteome</keyword>
<gene>
    <name evidence="2" type="ORF">HH212_01380</name>
</gene>
<dbReference type="Proteomes" id="UP000502415">
    <property type="component" value="Chromosome"/>
</dbReference>
<proteinExistence type="predicted"/>
<dbReference type="KEGG" id="mfy:HH212_01380"/>
<name>A0A7Z2ZQX2_9BURK</name>
<feature type="region of interest" description="Disordered" evidence="1">
    <location>
        <begin position="216"/>
        <end position="262"/>
    </location>
</feature>
<dbReference type="EMBL" id="CP051685">
    <property type="protein sequence ID" value="QJD98857.1"/>
    <property type="molecule type" value="Genomic_DNA"/>
</dbReference>
<evidence type="ECO:0000313" key="2">
    <source>
        <dbReference type="EMBL" id="QJD98857.1"/>
    </source>
</evidence>
<evidence type="ECO:0000313" key="3">
    <source>
        <dbReference type="Proteomes" id="UP000502415"/>
    </source>
</evidence>
<dbReference type="AlphaFoldDB" id="A0A7Z2ZQX2"/>
<accession>A0A7Z2ZQX2</accession>